<protein>
    <recommendedName>
        <fullName evidence="1">Domain of unknown function domain-containing protein</fullName>
    </recommendedName>
</protein>
<sequence length="181" mass="20549">MSEDRPAALLTNAQRAYLRGEKDYRPSVERDVKKRIRNRLHAGVLDLSLAFQQLSLEEIDTALSESPDFDKGDTLEVPPAFFDVIGLIYLVDRRQELNGPHEGWFMETKVETGIERAFGKIGVSYSMIDVEIDIERGQDLENLAEEETLADLPINTLKQMLFADVIDEEEFAKATLEKSES</sequence>
<dbReference type="AlphaFoldDB" id="A0A830GH08"/>
<gene>
    <name evidence="2" type="ORF">GCM10009021_31940</name>
</gene>
<reference evidence="2 3" key="1">
    <citation type="journal article" date="2019" name="Int. J. Syst. Evol. Microbiol.">
        <title>The Global Catalogue of Microorganisms (GCM) 10K type strain sequencing project: providing services to taxonomists for standard genome sequencing and annotation.</title>
        <authorList>
            <consortium name="The Broad Institute Genomics Platform"/>
            <consortium name="The Broad Institute Genome Sequencing Center for Infectious Disease"/>
            <person name="Wu L."/>
            <person name="Ma J."/>
        </authorList>
    </citation>
    <scope>NUCLEOTIDE SEQUENCE [LARGE SCALE GENOMIC DNA]</scope>
    <source>
        <strain evidence="2 3">JCM 16331</strain>
    </source>
</reference>
<dbReference type="Pfam" id="PF26404">
    <property type="entry name" value="DUF8102"/>
    <property type="match status" value="1"/>
</dbReference>
<dbReference type="EMBL" id="BMOQ01000015">
    <property type="protein sequence ID" value="GGN27021.1"/>
    <property type="molecule type" value="Genomic_DNA"/>
</dbReference>
<keyword evidence="3" id="KW-1185">Reference proteome</keyword>
<feature type="domain" description="Domain of unknown function" evidence="1">
    <location>
        <begin position="9"/>
        <end position="90"/>
    </location>
</feature>
<organism evidence="2 3">
    <name type="scientific">Halarchaeum nitratireducens</name>
    <dbReference type="NCBI Taxonomy" id="489913"/>
    <lineage>
        <taxon>Archaea</taxon>
        <taxon>Methanobacteriati</taxon>
        <taxon>Methanobacteriota</taxon>
        <taxon>Stenosarchaea group</taxon>
        <taxon>Halobacteria</taxon>
        <taxon>Halobacteriales</taxon>
        <taxon>Halobacteriaceae</taxon>
    </lineage>
</organism>
<evidence type="ECO:0000313" key="3">
    <source>
        <dbReference type="Proteomes" id="UP000608850"/>
    </source>
</evidence>
<dbReference type="Proteomes" id="UP000608850">
    <property type="component" value="Unassembled WGS sequence"/>
</dbReference>
<proteinExistence type="predicted"/>
<accession>A0A830GH08</accession>
<name>A0A830GH08_9EURY</name>
<dbReference type="RefSeq" id="WP_188880216.1">
    <property type="nucleotide sequence ID" value="NZ_BMOQ01000015.1"/>
</dbReference>
<evidence type="ECO:0000313" key="2">
    <source>
        <dbReference type="EMBL" id="GGN27021.1"/>
    </source>
</evidence>
<dbReference type="InterPro" id="IPR058415">
    <property type="entry name" value="DUF8102"/>
</dbReference>
<dbReference type="OrthoDB" id="299828at2157"/>
<comment type="caution">
    <text evidence="2">The sequence shown here is derived from an EMBL/GenBank/DDBJ whole genome shotgun (WGS) entry which is preliminary data.</text>
</comment>
<evidence type="ECO:0000259" key="1">
    <source>
        <dbReference type="Pfam" id="PF26404"/>
    </source>
</evidence>